<keyword evidence="3" id="KW-0732">Signal</keyword>
<evidence type="ECO:0000256" key="1">
    <source>
        <dbReference type="SAM" id="MobiDB-lite"/>
    </source>
</evidence>
<sequence>MSAHTRTTSPLKRPRTVAAVAGAGALALMASAAPAHAEDTYNTEVEWPDHFTSAYTVMAGPGAVVDGDGEPSPGQEGAAGDFMFWVNSDTDVICYDITLTGVSGDYESPAATATHIHDSAEGEAGPPRLAFPDPMPVGEGPRHSSGCMSGPFEAGLEDDDGADHAEGFTLTELEADPAAFAADSHTEQYPDGVVRGQLMQVPVDGVETGGGGTASASGETSAAGFGASGWGAAGLGALALAGVGGLALQRHLRASS</sequence>
<evidence type="ECO:0000256" key="2">
    <source>
        <dbReference type="SAM" id="Phobius"/>
    </source>
</evidence>
<dbReference type="InterPro" id="IPR010895">
    <property type="entry name" value="CHRD"/>
</dbReference>
<feature type="domain" description="CHRD" evidence="4">
    <location>
        <begin position="59"/>
        <end position="200"/>
    </location>
</feature>
<dbReference type="Proteomes" id="UP000824151">
    <property type="component" value="Unassembled WGS sequence"/>
</dbReference>
<feature type="region of interest" description="Disordered" evidence="1">
    <location>
        <begin position="118"/>
        <end position="163"/>
    </location>
</feature>
<evidence type="ECO:0000259" key="4">
    <source>
        <dbReference type="SMART" id="SM00754"/>
    </source>
</evidence>
<name>A0A9D1UUT3_9MICC</name>
<organism evidence="5 6">
    <name type="scientific">Candidatus Nesterenkonia stercoripullorum</name>
    <dbReference type="NCBI Taxonomy" id="2838701"/>
    <lineage>
        <taxon>Bacteria</taxon>
        <taxon>Bacillati</taxon>
        <taxon>Actinomycetota</taxon>
        <taxon>Actinomycetes</taxon>
        <taxon>Micrococcales</taxon>
        <taxon>Micrococcaceae</taxon>
        <taxon>Nesterenkonia</taxon>
    </lineage>
</organism>
<comment type="caution">
    <text evidence="5">The sequence shown here is derived from an EMBL/GenBank/DDBJ whole genome shotgun (WGS) entry which is preliminary data.</text>
</comment>
<dbReference type="EMBL" id="DXGD01000422">
    <property type="protein sequence ID" value="HIX00722.1"/>
    <property type="molecule type" value="Genomic_DNA"/>
</dbReference>
<dbReference type="AlphaFoldDB" id="A0A9D1UUT3"/>
<feature type="chain" id="PRO_5039279047" evidence="3">
    <location>
        <begin position="38"/>
        <end position="256"/>
    </location>
</feature>
<reference evidence="5" key="2">
    <citation type="submission" date="2021-04" db="EMBL/GenBank/DDBJ databases">
        <authorList>
            <person name="Gilroy R."/>
        </authorList>
    </citation>
    <scope>NUCLEOTIDE SEQUENCE</scope>
    <source>
        <strain evidence="5">ChiHejej3B27-3195</strain>
    </source>
</reference>
<evidence type="ECO:0000313" key="5">
    <source>
        <dbReference type="EMBL" id="HIX00722.1"/>
    </source>
</evidence>
<dbReference type="Pfam" id="PF07452">
    <property type="entry name" value="CHRD"/>
    <property type="match status" value="1"/>
</dbReference>
<feature type="signal peptide" evidence="3">
    <location>
        <begin position="1"/>
        <end position="37"/>
    </location>
</feature>
<accession>A0A9D1UUT3</accession>
<evidence type="ECO:0000256" key="3">
    <source>
        <dbReference type="SAM" id="SignalP"/>
    </source>
</evidence>
<keyword evidence="2" id="KW-0812">Transmembrane</keyword>
<protein>
    <submittedName>
        <fullName evidence="5">CHRD domain-containing protein</fullName>
    </submittedName>
</protein>
<keyword evidence="2" id="KW-0472">Membrane</keyword>
<proteinExistence type="predicted"/>
<reference evidence="5" key="1">
    <citation type="journal article" date="2021" name="PeerJ">
        <title>Extensive microbial diversity within the chicken gut microbiome revealed by metagenomics and culture.</title>
        <authorList>
            <person name="Gilroy R."/>
            <person name="Ravi A."/>
            <person name="Getino M."/>
            <person name="Pursley I."/>
            <person name="Horton D.L."/>
            <person name="Alikhan N.F."/>
            <person name="Baker D."/>
            <person name="Gharbi K."/>
            <person name="Hall N."/>
            <person name="Watson M."/>
            <person name="Adriaenssens E.M."/>
            <person name="Foster-Nyarko E."/>
            <person name="Jarju S."/>
            <person name="Secka A."/>
            <person name="Antonio M."/>
            <person name="Oren A."/>
            <person name="Chaudhuri R.R."/>
            <person name="La Ragione R."/>
            <person name="Hildebrand F."/>
            <person name="Pallen M.J."/>
        </authorList>
    </citation>
    <scope>NUCLEOTIDE SEQUENCE</scope>
    <source>
        <strain evidence="5">ChiHejej3B27-3195</strain>
    </source>
</reference>
<feature type="transmembrane region" description="Helical" evidence="2">
    <location>
        <begin position="229"/>
        <end position="248"/>
    </location>
</feature>
<evidence type="ECO:0000313" key="6">
    <source>
        <dbReference type="Proteomes" id="UP000824151"/>
    </source>
</evidence>
<dbReference type="SMART" id="SM00754">
    <property type="entry name" value="CHRD"/>
    <property type="match status" value="1"/>
</dbReference>
<keyword evidence="2" id="KW-1133">Transmembrane helix</keyword>
<gene>
    <name evidence="5" type="ORF">H9871_11345</name>
</gene>